<dbReference type="InterPro" id="IPR017261">
    <property type="entry name" value="DNA_mismatch_repair_MutS/MSH"/>
</dbReference>
<dbReference type="GO" id="GO:0005829">
    <property type="term" value="C:cytosol"/>
    <property type="evidence" value="ECO:0007669"/>
    <property type="project" value="TreeGrafter"/>
</dbReference>
<proteinExistence type="inferred from homology"/>
<dbReference type="InterPro" id="IPR007696">
    <property type="entry name" value="DNA_mismatch_repair_MutS_core"/>
</dbReference>
<dbReference type="InterPro" id="IPR005748">
    <property type="entry name" value="DNA_mismatch_repair_MutS"/>
</dbReference>
<feature type="binding site" evidence="9">
    <location>
        <begin position="616"/>
        <end position="623"/>
    </location>
    <ligand>
        <name>ATP</name>
        <dbReference type="ChEBI" id="CHEBI:30616"/>
    </ligand>
</feature>
<dbReference type="FunFam" id="3.40.50.300:FF:000283">
    <property type="entry name" value="DNA mismatch repair protein MutS"/>
    <property type="match status" value="1"/>
</dbReference>
<organism evidence="12 13">
    <name type="scientific">Methylococcus geothermalis</name>
    <dbReference type="NCBI Taxonomy" id="2681310"/>
    <lineage>
        <taxon>Bacteria</taxon>
        <taxon>Pseudomonadati</taxon>
        <taxon>Pseudomonadota</taxon>
        <taxon>Gammaproteobacteria</taxon>
        <taxon>Methylococcales</taxon>
        <taxon>Methylococcaceae</taxon>
        <taxon>Methylococcus</taxon>
    </lineage>
</organism>
<dbReference type="Proteomes" id="UP000503004">
    <property type="component" value="Chromosome"/>
</dbReference>
<dbReference type="SUPFAM" id="SSF48334">
    <property type="entry name" value="DNA repair protein MutS, domain III"/>
    <property type="match status" value="1"/>
</dbReference>
<dbReference type="InterPro" id="IPR007861">
    <property type="entry name" value="DNA_mismatch_repair_MutS_clamp"/>
</dbReference>
<keyword evidence="3 9" id="KW-0547">Nucleotide-binding</keyword>
<evidence type="ECO:0000256" key="8">
    <source>
        <dbReference type="ARBA" id="ARBA00024647"/>
    </source>
</evidence>
<dbReference type="GO" id="GO:0003684">
    <property type="term" value="F:damaged DNA binding"/>
    <property type="evidence" value="ECO:0007669"/>
    <property type="project" value="UniProtKB-UniRule"/>
</dbReference>
<dbReference type="NCBIfam" id="NF003810">
    <property type="entry name" value="PRK05399.1"/>
    <property type="match status" value="1"/>
</dbReference>
<dbReference type="InterPro" id="IPR007860">
    <property type="entry name" value="DNA_mmatch_repair_MutS_con_dom"/>
</dbReference>
<comment type="function">
    <text evidence="8 9">This protein is involved in the repair of mismatches in DNA. It is possible that it carries out the mismatch recognition step. This protein has a weak ATPase activity.</text>
</comment>
<dbReference type="GO" id="GO:0006298">
    <property type="term" value="P:mismatch repair"/>
    <property type="evidence" value="ECO:0007669"/>
    <property type="project" value="UniProtKB-UniRule"/>
</dbReference>
<evidence type="ECO:0000256" key="4">
    <source>
        <dbReference type="ARBA" id="ARBA00022763"/>
    </source>
</evidence>
<dbReference type="FunFam" id="1.10.1420.10:FF:000002">
    <property type="entry name" value="DNA mismatch repair protein MutS"/>
    <property type="match status" value="1"/>
</dbReference>
<dbReference type="PANTHER" id="PTHR11361:SF34">
    <property type="entry name" value="DNA MISMATCH REPAIR PROTEIN MSH1, MITOCHONDRIAL"/>
    <property type="match status" value="1"/>
</dbReference>
<dbReference type="Pfam" id="PF00488">
    <property type="entry name" value="MutS_V"/>
    <property type="match status" value="1"/>
</dbReference>
<dbReference type="Gene3D" id="1.10.1420.10">
    <property type="match status" value="2"/>
</dbReference>
<dbReference type="Pfam" id="PF05188">
    <property type="entry name" value="MutS_II"/>
    <property type="match status" value="1"/>
</dbReference>
<dbReference type="InterPro" id="IPR036678">
    <property type="entry name" value="MutS_con_dom_sf"/>
</dbReference>
<evidence type="ECO:0000256" key="6">
    <source>
        <dbReference type="ARBA" id="ARBA00023125"/>
    </source>
</evidence>
<evidence type="ECO:0000313" key="12">
    <source>
        <dbReference type="EMBL" id="QJD30541.1"/>
    </source>
</evidence>
<feature type="domain" description="DNA mismatch repair proteins mutS family" evidence="11">
    <location>
        <begin position="690"/>
        <end position="706"/>
    </location>
</feature>
<dbReference type="GO" id="GO:0140664">
    <property type="term" value="F:ATP-dependent DNA damage sensor activity"/>
    <property type="evidence" value="ECO:0007669"/>
    <property type="project" value="InterPro"/>
</dbReference>
<dbReference type="GO" id="GO:0030983">
    <property type="term" value="F:mismatched DNA binding"/>
    <property type="evidence" value="ECO:0007669"/>
    <property type="project" value="InterPro"/>
</dbReference>
<dbReference type="GO" id="GO:0005524">
    <property type="term" value="F:ATP binding"/>
    <property type="evidence" value="ECO:0007669"/>
    <property type="project" value="UniProtKB-UniRule"/>
</dbReference>
<evidence type="ECO:0000313" key="13">
    <source>
        <dbReference type="Proteomes" id="UP000503004"/>
    </source>
</evidence>
<evidence type="ECO:0000256" key="1">
    <source>
        <dbReference type="ARBA" id="ARBA00006271"/>
    </source>
</evidence>
<sequence length="854" mass="94584">MTDRADLSRHTPMMQQFLRIKAEHPDRLLFYRMGDFYELFFEDARRAAKLLDLTLTSRGESGGERIPMAGIPYHAVDGYLARLIRLGESVAICEQIGDPATSKGPVERKVVRIVTPGTVTDEALLEERRDNLLAAIARDGAVFGLAVLDLSGGRFTLQQPESAAQLTSELERLNPAELLVSEDEALPEGLSGRNGLTRRPPWHFDPESGRRQLLNQFGTRDLSGFGCEHLTVALGAAGCLLQYVRDTQRSALPHIRGVRAETGAEYIGLDPASRRNLELDSHPSGRTEFTLLGILDRTGSAMGGRLLRRWLHQPLRDRAIIQRRQEAIGELLEKHRFEDLLELLRGVGDIERIATRIALKSARPRDLTTLRQALQTLPAVRDTLSGIEGALLSDLAQRLVDQPELSSLLQRAVVDNPPMLIRDGGVIADGYHAELDELRQLSENADRFLVELEAKERERTGLSMLKVGYNRVQGFYIELPRSQAEKAPVHYSRRQTLKNAERYITPELKTFEDKVLSARERALSCEKALYDELLETLGNWLPALQDCAAGLAELDVLATLAERADRLNWVAPRLVGAPGIRIVQGRHPVVEQVSGTPFVPNDLEFGPDRRMLVITGPNMGGKSTYMRQAALIVLLAHIGSHVPATEAEIGPIDRIYTRIGASDDLASGRSTFMVEMTETANILHNATAESLVLMDEIGRGTSTFDGLSLAWACAEHLARETRAYTLFATHYFELTALAEECDGVGNVHLDAVEHGDKVVFLHAVREGPASQSYGLQVAALAGVPRAVIDNARRKLEQLERQARSALQQAVPVTQLDLFLAPEPHPVVRRLETLDIDGLSPREALNLLYELKQSL</sequence>
<dbReference type="SUPFAM" id="SSF55271">
    <property type="entry name" value="DNA repair protein MutS, domain I"/>
    <property type="match status" value="1"/>
</dbReference>
<dbReference type="EMBL" id="CP046565">
    <property type="protein sequence ID" value="QJD30541.1"/>
    <property type="molecule type" value="Genomic_DNA"/>
</dbReference>
<accession>A0A858Q9T4</accession>
<dbReference type="Gene3D" id="3.40.1170.10">
    <property type="entry name" value="DNA repair protein MutS, domain I"/>
    <property type="match status" value="1"/>
</dbReference>
<evidence type="ECO:0000256" key="10">
    <source>
        <dbReference type="RuleBase" id="RU003756"/>
    </source>
</evidence>
<dbReference type="AlphaFoldDB" id="A0A858Q9T4"/>
<protein>
    <recommendedName>
        <fullName evidence="2 9">DNA mismatch repair protein MutS</fullName>
    </recommendedName>
</protein>
<dbReference type="Gene3D" id="3.30.420.110">
    <property type="entry name" value="MutS, connector domain"/>
    <property type="match status" value="1"/>
</dbReference>
<dbReference type="Pfam" id="PF05190">
    <property type="entry name" value="MutS_IV"/>
    <property type="match status" value="1"/>
</dbReference>
<dbReference type="Gene3D" id="6.10.140.430">
    <property type="match status" value="1"/>
</dbReference>
<keyword evidence="4 9" id="KW-0227">DNA damage</keyword>
<reference evidence="13" key="1">
    <citation type="submission" date="2019-12" db="EMBL/GenBank/DDBJ databases">
        <authorList>
            <person name="Awala S.I."/>
            <person name="Rhee S.K."/>
        </authorList>
    </citation>
    <scope>NUCLEOTIDE SEQUENCE [LARGE SCALE GENOMIC DNA]</scope>
    <source>
        <strain evidence="13">IM1</strain>
    </source>
</reference>
<dbReference type="SUPFAM" id="SSF52540">
    <property type="entry name" value="P-loop containing nucleoside triphosphate hydrolases"/>
    <property type="match status" value="1"/>
</dbReference>
<dbReference type="Gene3D" id="3.40.50.300">
    <property type="entry name" value="P-loop containing nucleotide triphosphate hydrolases"/>
    <property type="match status" value="1"/>
</dbReference>
<dbReference type="FunFam" id="3.40.1170.10:FF:000001">
    <property type="entry name" value="DNA mismatch repair protein MutS"/>
    <property type="match status" value="1"/>
</dbReference>
<dbReference type="InterPro" id="IPR027417">
    <property type="entry name" value="P-loop_NTPase"/>
</dbReference>
<dbReference type="InterPro" id="IPR036187">
    <property type="entry name" value="DNA_mismatch_repair_MutS_sf"/>
</dbReference>
<dbReference type="InterPro" id="IPR007695">
    <property type="entry name" value="DNA_mismatch_repair_MutS-lik_N"/>
</dbReference>
<evidence type="ECO:0000256" key="9">
    <source>
        <dbReference type="HAMAP-Rule" id="MF_00096"/>
    </source>
</evidence>
<dbReference type="PROSITE" id="PS00486">
    <property type="entry name" value="DNA_MISMATCH_REPAIR_2"/>
    <property type="match status" value="1"/>
</dbReference>
<dbReference type="RefSeq" id="WP_169603817.1">
    <property type="nucleotide sequence ID" value="NZ_CP046565.1"/>
</dbReference>
<dbReference type="InterPro" id="IPR000432">
    <property type="entry name" value="DNA_mismatch_repair_MutS_C"/>
</dbReference>
<dbReference type="InterPro" id="IPR045076">
    <property type="entry name" value="MutS"/>
</dbReference>
<evidence type="ECO:0000256" key="7">
    <source>
        <dbReference type="ARBA" id="ARBA00023204"/>
    </source>
</evidence>
<evidence type="ECO:0000256" key="2">
    <source>
        <dbReference type="ARBA" id="ARBA00021982"/>
    </source>
</evidence>
<dbReference type="SMART" id="SM00533">
    <property type="entry name" value="MUTSd"/>
    <property type="match status" value="1"/>
</dbReference>
<dbReference type="PIRSF" id="PIRSF037677">
    <property type="entry name" value="DNA_mis_repair_Msh6"/>
    <property type="match status" value="1"/>
</dbReference>
<evidence type="ECO:0000259" key="11">
    <source>
        <dbReference type="PROSITE" id="PS00486"/>
    </source>
</evidence>
<dbReference type="Pfam" id="PF01624">
    <property type="entry name" value="MutS_I"/>
    <property type="match status" value="1"/>
</dbReference>
<keyword evidence="6 9" id="KW-0238">DNA-binding</keyword>
<keyword evidence="7 9" id="KW-0234">DNA repair</keyword>
<evidence type="ECO:0000256" key="3">
    <source>
        <dbReference type="ARBA" id="ARBA00022741"/>
    </source>
</evidence>
<comment type="similarity">
    <text evidence="1 9 10">Belongs to the DNA mismatch repair MutS family.</text>
</comment>
<evidence type="ECO:0000256" key="5">
    <source>
        <dbReference type="ARBA" id="ARBA00022840"/>
    </source>
</evidence>
<dbReference type="HAMAP" id="MF_00096">
    <property type="entry name" value="MutS"/>
    <property type="match status" value="1"/>
</dbReference>
<gene>
    <name evidence="9 12" type="primary">mutS</name>
    <name evidence="12" type="ORF">GNH96_11510</name>
</gene>
<dbReference type="NCBIfam" id="TIGR01070">
    <property type="entry name" value="mutS1"/>
    <property type="match status" value="1"/>
</dbReference>
<dbReference type="Pfam" id="PF05192">
    <property type="entry name" value="MutS_III"/>
    <property type="match status" value="1"/>
</dbReference>
<name>A0A858Q9T4_9GAMM</name>
<dbReference type="CDD" id="cd03284">
    <property type="entry name" value="ABC_MutS1"/>
    <property type="match status" value="1"/>
</dbReference>
<dbReference type="SUPFAM" id="SSF53150">
    <property type="entry name" value="DNA repair protein MutS, domain II"/>
    <property type="match status" value="1"/>
</dbReference>
<dbReference type="SMART" id="SM00534">
    <property type="entry name" value="MUTSac"/>
    <property type="match status" value="1"/>
</dbReference>
<dbReference type="InterPro" id="IPR016151">
    <property type="entry name" value="DNA_mismatch_repair_MutS_N"/>
</dbReference>
<keyword evidence="5 9" id="KW-0067">ATP-binding</keyword>
<keyword evidence="13" id="KW-1185">Reference proteome</keyword>
<dbReference type="KEGG" id="metu:GNH96_11510"/>
<dbReference type="PANTHER" id="PTHR11361">
    <property type="entry name" value="DNA MISMATCH REPAIR PROTEIN MUTS FAMILY MEMBER"/>
    <property type="match status" value="1"/>
</dbReference>